<sequence length="164" mass="18180">MSLLPRVSELTRECVSRQFDELGPEACMGDITDVLRRENPELLEMARKCAADIGDAPRIMVGFGMFYQLLITASADAAGRPVMHALPSVTAETRDALVREIDESGPDAFTITAIGELERSNPELMQMAHGFASRQRDYGRVMQGFALLYRSLDAQLAADRTYLH</sequence>
<evidence type="ECO:0000313" key="2">
    <source>
        <dbReference type="Proteomes" id="UP000199664"/>
    </source>
</evidence>
<accession>A0A1H7PK64</accession>
<organism evidence="1 2">
    <name type="scientific">Bosea lupini</name>
    <dbReference type="NCBI Taxonomy" id="1036779"/>
    <lineage>
        <taxon>Bacteria</taxon>
        <taxon>Pseudomonadati</taxon>
        <taxon>Pseudomonadota</taxon>
        <taxon>Alphaproteobacteria</taxon>
        <taxon>Hyphomicrobiales</taxon>
        <taxon>Boseaceae</taxon>
        <taxon>Bosea</taxon>
    </lineage>
</organism>
<gene>
    <name evidence="1" type="ORF">SAMN04515666_103500</name>
</gene>
<reference evidence="2" key="1">
    <citation type="submission" date="2016-10" db="EMBL/GenBank/DDBJ databases">
        <authorList>
            <person name="Varghese N."/>
            <person name="Submissions S."/>
        </authorList>
    </citation>
    <scope>NUCLEOTIDE SEQUENCE [LARGE SCALE GENOMIC DNA]</scope>
    <source>
        <strain evidence="2">LMG 26383,CCUG 61248,R- 45681</strain>
    </source>
</reference>
<dbReference type="STRING" id="1036779.SAMN04515666_103500"/>
<proteinExistence type="predicted"/>
<evidence type="ECO:0000313" key="1">
    <source>
        <dbReference type="EMBL" id="SEL35457.1"/>
    </source>
</evidence>
<dbReference type="AlphaFoldDB" id="A0A1H7PK64"/>
<keyword evidence="2" id="KW-1185">Reference proteome</keyword>
<protein>
    <submittedName>
        <fullName evidence="1">Uncharacterized protein</fullName>
    </submittedName>
</protein>
<name>A0A1H7PK64_9HYPH</name>
<dbReference type="Proteomes" id="UP000199664">
    <property type="component" value="Unassembled WGS sequence"/>
</dbReference>
<dbReference type="OrthoDB" id="8443533at2"/>
<dbReference type="EMBL" id="FOAN01000003">
    <property type="protein sequence ID" value="SEL35457.1"/>
    <property type="molecule type" value="Genomic_DNA"/>
</dbReference>